<keyword evidence="3" id="KW-1185">Reference proteome</keyword>
<gene>
    <name evidence="2" type="ORF">GCM10025782_20380</name>
</gene>
<proteinExistence type="predicted"/>
<evidence type="ECO:0000313" key="2">
    <source>
        <dbReference type="EMBL" id="GAA4722350.1"/>
    </source>
</evidence>
<organism evidence="2 3">
    <name type="scientific">Pedococcus ginsenosidimutans</name>
    <dbReference type="NCBI Taxonomy" id="490570"/>
    <lineage>
        <taxon>Bacteria</taxon>
        <taxon>Bacillati</taxon>
        <taxon>Actinomycetota</taxon>
        <taxon>Actinomycetes</taxon>
        <taxon>Micrococcales</taxon>
        <taxon>Intrasporangiaceae</taxon>
        <taxon>Pedococcus</taxon>
    </lineage>
</organism>
<protein>
    <recommendedName>
        <fullName evidence="4">Transposase</fullName>
    </recommendedName>
</protein>
<reference evidence="3" key="1">
    <citation type="journal article" date="2019" name="Int. J. Syst. Evol. Microbiol.">
        <title>The Global Catalogue of Microorganisms (GCM) 10K type strain sequencing project: providing services to taxonomists for standard genome sequencing and annotation.</title>
        <authorList>
            <consortium name="The Broad Institute Genomics Platform"/>
            <consortium name="The Broad Institute Genome Sequencing Center for Infectious Disease"/>
            <person name="Wu L."/>
            <person name="Ma J."/>
        </authorList>
    </citation>
    <scope>NUCLEOTIDE SEQUENCE [LARGE SCALE GENOMIC DNA]</scope>
    <source>
        <strain evidence="3">JCM 18961</strain>
    </source>
</reference>
<dbReference type="Proteomes" id="UP001500556">
    <property type="component" value="Unassembled WGS sequence"/>
</dbReference>
<evidence type="ECO:0000256" key="1">
    <source>
        <dbReference type="SAM" id="MobiDB-lite"/>
    </source>
</evidence>
<name>A0ABP8YAE1_9MICO</name>
<sequence length="542" mass="60072">MPNAPQTRRQDAAGTSKIVDTRQIVNLFAFPALYDLGNILGPHLRQPGARGRKPSYGSDALLAATSVARIAGSTSEGLKLLREPAVWDECRATYATMTHGRVLPATAPNREQVQYFRDRISRTPQAMAALQNGFRKVALGQARRHGNLLPGSAPDWVTPDERNTVYGDGVVLAPFSDVTTVEHPLTGKPVAVGSRAKSAASARIQRTYSDLSEDFKEARGVNFVALHTWTGAGRVTLGTGVALRAEQWAGLELIESLAALAGDGVHNVIWDRAIQGWHLDHLMAHHRIQVFGKSVGRRERAPHVETTDEKDDDRVLRLAVEYGAAATPAVAQILRRDLLSQMFYSGEPQPVGTSLYKTERGFDVVRSQHHRYGPVTHPTGRGTCEHELVVDDGALFTLDYHPLDGYPVKVSHVPCVTSTPYQRPDGRWGAYRTFEVPCSEGDFTFQRDWEPDGTRYHPDSKDGDRSPSDRIGLALRPLSRSDGHRFSDFFSRRNDAESFNNWFQNTLPHYGRATSQHLAGQELDFLTAALVNNSITWSNRQR</sequence>
<evidence type="ECO:0000313" key="3">
    <source>
        <dbReference type="Proteomes" id="UP001500556"/>
    </source>
</evidence>
<comment type="caution">
    <text evidence="2">The sequence shown here is derived from an EMBL/GenBank/DDBJ whole genome shotgun (WGS) entry which is preliminary data.</text>
</comment>
<feature type="region of interest" description="Disordered" evidence="1">
    <location>
        <begin position="449"/>
        <end position="471"/>
    </location>
</feature>
<accession>A0ABP8YAE1</accession>
<dbReference type="RefSeq" id="WP_345502989.1">
    <property type="nucleotide sequence ID" value="NZ_BAABLO010000005.1"/>
</dbReference>
<feature type="compositionally biased region" description="Basic and acidic residues" evidence="1">
    <location>
        <begin position="449"/>
        <end position="468"/>
    </location>
</feature>
<dbReference type="EMBL" id="BAABLO010000005">
    <property type="protein sequence ID" value="GAA4722350.1"/>
    <property type="molecule type" value="Genomic_DNA"/>
</dbReference>
<evidence type="ECO:0008006" key="4">
    <source>
        <dbReference type="Google" id="ProtNLM"/>
    </source>
</evidence>